<keyword evidence="3" id="KW-1185">Reference proteome</keyword>
<dbReference type="KEGG" id="mmag:MMAD_01240"/>
<dbReference type="InterPro" id="IPR029068">
    <property type="entry name" value="Glyas_Bleomycin-R_OHBP_Dase"/>
</dbReference>
<dbReference type="EMBL" id="AP022610">
    <property type="protein sequence ID" value="BBZ25829.1"/>
    <property type="molecule type" value="Genomic_DNA"/>
</dbReference>
<dbReference type="Gene3D" id="3.10.180.10">
    <property type="entry name" value="2,3-Dihydroxybiphenyl 1,2-Dioxygenase, domain 1"/>
    <property type="match status" value="1"/>
</dbReference>
<gene>
    <name evidence="2" type="ORF">MMAD_01240</name>
</gene>
<dbReference type="InterPro" id="IPR004360">
    <property type="entry name" value="Glyas_Fos-R_dOase_dom"/>
</dbReference>
<feature type="domain" description="VOC" evidence="1">
    <location>
        <begin position="18"/>
        <end position="140"/>
    </location>
</feature>
<evidence type="ECO:0000313" key="3">
    <source>
        <dbReference type="Proteomes" id="UP000466517"/>
    </source>
</evidence>
<reference evidence="2 3" key="1">
    <citation type="journal article" date="2019" name="Emerg. Microbes Infect.">
        <title>Comprehensive subspecies identification of 175 nontuberculous mycobacteria species based on 7547 genomic profiles.</title>
        <authorList>
            <person name="Matsumoto Y."/>
            <person name="Kinjo T."/>
            <person name="Motooka D."/>
            <person name="Nabeya D."/>
            <person name="Jung N."/>
            <person name="Uechi K."/>
            <person name="Horii T."/>
            <person name="Iida T."/>
            <person name="Fujita J."/>
            <person name="Nakamura S."/>
        </authorList>
    </citation>
    <scope>NUCLEOTIDE SEQUENCE [LARGE SCALE GENOMIC DNA]</scope>
    <source>
        <strain evidence="2 3">JCM 13574</strain>
    </source>
</reference>
<name>A0A7I7X7K5_9MYCO</name>
<proteinExistence type="predicted"/>
<dbReference type="Proteomes" id="UP000466517">
    <property type="component" value="Chromosome"/>
</dbReference>
<accession>A0A7I7X7K5</accession>
<dbReference type="InterPro" id="IPR037523">
    <property type="entry name" value="VOC_core"/>
</dbReference>
<evidence type="ECO:0000259" key="1">
    <source>
        <dbReference type="PROSITE" id="PS51819"/>
    </source>
</evidence>
<organism evidence="2 3">
    <name type="scientific">Mycolicibacterium madagascariense</name>
    <dbReference type="NCBI Taxonomy" id="212765"/>
    <lineage>
        <taxon>Bacteria</taxon>
        <taxon>Bacillati</taxon>
        <taxon>Actinomycetota</taxon>
        <taxon>Actinomycetes</taxon>
        <taxon>Mycobacteriales</taxon>
        <taxon>Mycobacteriaceae</taxon>
        <taxon>Mycolicibacterium</taxon>
    </lineage>
</organism>
<dbReference type="AlphaFoldDB" id="A0A7I7X7K5"/>
<protein>
    <recommendedName>
        <fullName evidence="1">VOC domain-containing protein</fullName>
    </recommendedName>
</protein>
<dbReference type="Pfam" id="PF00903">
    <property type="entry name" value="Glyoxalase"/>
    <property type="match status" value="1"/>
</dbReference>
<sequence length="156" mass="16722">MAGIAITVRGMATTNTIRLASVRVITHDVPRAVAFYEVLTGATPNYLTADFVELVTPSATLAVSHASRVPLIAGDTPGESANDTSIVEFWVDDAEALFATLHATYGDELDVVQAPTMMAWGNVSILIRDPDGLLINLYTPATPEAQQLQQNRTPKL</sequence>
<dbReference type="PROSITE" id="PS51819">
    <property type="entry name" value="VOC"/>
    <property type="match status" value="1"/>
</dbReference>
<dbReference type="SUPFAM" id="SSF54593">
    <property type="entry name" value="Glyoxalase/Bleomycin resistance protein/Dihydroxybiphenyl dioxygenase"/>
    <property type="match status" value="1"/>
</dbReference>
<evidence type="ECO:0000313" key="2">
    <source>
        <dbReference type="EMBL" id="BBZ25829.1"/>
    </source>
</evidence>